<gene>
    <name evidence="13" type="ORF">PNOK_0380400</name>
</gene>
<dbReference type="PANTHER" id="PTHR24056:SF546">
    <property type="entry name" value="CYCLIN-DEPENDENT KINASE 12"/>
    <property type="match status" value="1"/>
</dbReference>
<dbReference type="OrthoDB" id="204883at2759"/>
<feature type="binding site" evidence="10">
    <location>
        <position position="770"/>
    </location>
    <ligand>
        <name>ATP</name>
        <dbReference type="ChEBI" id="CHEBI:30616"/>
    </ligand>
</feature>
<evidence type="ECO:0000256" key="4">
    <source>
        <dbReference type="ARBA" id="ARBA00022741"/>
    </source>
</evidence>
<dbReference type="STRING" id="2282107.A0A286UNI8"/>
<dbReference type="PROSITE" id="PS00107">
    <property type="entry name" value="PROTEIN_KINASE_ATP"/>
    <property type="match status" value="1"/>
</dbReference>
<name>A0A286UNI8_9AGAM</name>
<dbReference type="SUPFAM" id="SSF56112">
    <property type="entry name" value="Protein kinase-like (PK-like)"/>
    <property type="match status" value="1"/>
</dbReference>
<protein>
    <submittedName>
        <fullName evidence="13">Pkinase-domain-containing</fullName>
    </submittedName>
</protein>
<feature type="compositionally biased region" description="Polar residues" evidence="11">
    <location>
        <begin position="700"/>
        <end position="718"/>
    </location>
</feature>
<evidence type="ECO:0000256" key="1">
    <source>
        <dbReference type="ARBA" id="ARBA00006485"/>
    </source>
</evidence>
<evidence type="ECO:0000256" key="5">
    <source>
        <dbReference type="ARBA" id="ARBA00022777"/>
    </source>
</evidence>
<feature type="compositionally biased region" description="Basic and acidic residues" evidence="11">
    <location>
        <begin position="686"/>
        <end position="699"/>
    </location>
</feature>
<dbReference type="GO" id="GO:0008353">
    <property type="term" value="F:RNA polymerase II CTD heptapeptide repeat kinase activity"/>
    <property type="evidence" value="ECO:0007669"/>
    <property type="project" value="UniProtKB-EC"/>
</dbReference>
<dbReference type="GO" id="GO:0008024">
    <property type="term" value="C:cyclin/CDK positive transcription elongation factor complex"/>
    <property type="evidence" value="ECO:0007669"/>
    <property type="project" value="TreeGrafter"/>
</dbReference>
<evidence type="ECO:0000256" key="6">
    <source>
        <dbReference type="ARBA" id="ARBA00022840"/>
    </source>
</evidence>
<feature type="region of interest" description="Disordered" evidence="11">
    <location>
        <begin position="617"/>
        <end position="719"/>
    </location>
</feature>
<feature type="compositionally biased region" description="Basic residues" evidence="11">
    <location>
        <begin position="345"/>
        <end position="354"/>
    </location>
</feature>
<dbReference type="AlphaFoldDB" id="A0A286UNI8"/>
<feature type="compositionally biased region" description="Basic residues" evidence="11">
    <location>
        <begin position="174"/>
        <end position="183"/>
    </location>
</feature>
<dbReference type="Proteomes" id="UP000217199">
    <property type="component" value="Unassembled WGS sequence"/>
</dbReference>
<accession>A0A286UNI8</accession>
<feature type="compositionally biased region" description="Basic and acidic residues" evidence="11">
    <location>
        <begin position="210"/>
        <end position="224"/>
    </location>
</feature>
<keyword evidence="3" id="KW-0808">Transferase</keyword>
<dbReference type="GO" id="GO:0005524">
    <property type="term" value="F:ATP binding"/>
    <property type="evidence" value="ECO:0007669"/>
    <property type="project" value="UniProtKB-UniRule"/>
</dbReference>
<feature type="compositionally biased region" description="Basic and acidic residues" evidence="11">
    <location>
        <begin position="149"/>
        <end position="163"/>
    </location>
</feature>
<evidence type="ECO:0000313" key="13">
    <source>
        <dbReference type="EMBL" id="PAV21177.1"/>
    </source>
</evidence>
<dbReference type="CDD" id="cd07840">
    <property type="entry name" value="STKc_CDK9_like"/>
    <property type="match status" value="1"/>
</dbReference>
<feature type="region of interest" description="Disordered" evidence="11">
    <location>
        <begin position="273"/>
        <end position="603"/>
    </location>
</feature>
<evidence type="ECO:0000256" key="2">
    <source>
        <dbReference type="ARBA" id="ARBA00022527"/>
    </source>
</evidence>
<keyword evidence="5" id="KW-0418">Kinase</keyword>
<dbReference type="GO" id="GO:0032968">
    <property type="term" value="P:positive regulation of transcription elongation by RNA polymerase II"/>
    <property type="evidence" value="ECO:0007669"/>
    <property type="project" value="TreeGrafter"/>
</dbReference>
<comment type="catalytic activity">
    <reaction evidence="7">
        <text>L-threonyl-[protein] + ATP = O-phospho-L-threonyl-[protein] + ADP + H(+)</text>
        <dbReference type="Rhea" id="RHEA:46608"/>
        <dbReference type="Rhea" id="RHEA-COMP:11060"/>
        <dbReference type="Rhea" id="RHEA-COMP:11605"/>
        <dbReference type="ChEBI" id="CHEBI:15378"/>
        <dbReference type="ChEBI" id="CHEBI:30013"/>
        <dbReference type="ChEBI" id="CHEBI:30616"/>
        <dbReference type="ChEBI" id="CHEBI:61977"/>
        <dbReference type="ChEBI" id="CHEBI:456216"/>
        <dbReference type="EC" id="2.7.11.22"/>
    </reaction>
</comment>
<feature type="compositionally biased region" description="Polar residues" evidence="11">
    <location>
        <begin position="164"/>
        <end position="173"/>
    </location>
</feature>
<dbReference type="PANTHER" id="PTHR24056">
    <property type="entry name" value="CELL DIVISION PROTEIN KINASE"/>
    <property type="match status" value="1"/>
</dbReference>
<dbReference type="PROSITE" id="PS50011">
    <property type="entry name" value="PROTEIN_KINASE_DOM"/>
    <property type="match status" value="1"/>
</dbReference>
<feature type="compositionally biased region" description="Basic residues" evidence="11">
    <location>
        <begin position="416"/>
        <end position="431"/>
    </location>
</feature>
<keyword evidence="6 10" id="KW-0067">ATP-binding</keyword>
<evidence type="ECO:0000313" key="14">
    <source>
        <dbReference type="Proteomes" id="UP000217199"/>
    </source>
</evidence>
<comment type="catalytic activity">
    <reaction evidence="8">
        <text>L-seryl-[protein] + ATP = O-phospho-L-seryl-[protein] + ADP + H(+)</text>
        <dbReference type="Rhea" id="RHEA:17989"/>
        <dbReference type="Rhea" id="RHEA-COMP:9863"/>
        <dbReference type="Rhea" id="RHEA-COMP:11604"/>
        <dbReference type="ChEBI" id="CHEBI:15378"/>
        <dbReference type="ChEBI" id="CHEBI:29999"/>
        <dbReference type="ChEBI" id="CHEBI:30616"/>
        <dbReference type="ChEBI" id="CHEBI:83421"/>
        <dbReference type="ChEBI" id="CHEBI:456216"/>
        <dbReference type="EC" id="2.7.11.22"/>
    </reaction>
</comment>
<feature type="compositionally biased region" description="Polar residues" evidence="11">
    <location>
        <begin position="517"/>
        <end position="529"/>
    </location>
</feature>
<dbReference type="PROSITE" id="PS00108">
    <property type="entry name" value="PROTEIN_KINASE_ST"/>
    <property type="match status" value="1"/>
</dbReference>
<dbReference type="InterPro" id="IPR008271">
    <property type="entry name" value="Ser/Thr_kinase_AS"/>
</dbReference>
<evidence type="ECO:0000256" key="9">
    <source>
        <dbReference type="ARBA" id="ARBA00049280"/>
    </source>
</evidence>
<feature type="domain" description="Protein kinase" evidence="12">
    <location>
        <begin position="741"/>
        <end position="1025"/>
    </location>
</feature>
<organism evidence="13 14">
    <name type="scientific">Pyrrhoderma noxium</name>
    <dbReference type="NCBI Taxonomy" id="2282107"/>
    <lineage>
        <taxon>Eukaryota</taxon>
        <taxon>Fungi</taxon>
        <taxon>Dikarya</taxon>
        <taxon>Basidiomycota</taxon>
        <taxon>Agaricomycotina</taxon>
        <taxon>Agaricomycetes</taxon>
        <taxon>Hymenochaetales</taxon>
        <taxon>Hymenochaetaceae</taxon>
        <taxon>Pyrrhoderma</taxon>
    </lineage>
</organism>
<dbReference type="InterPro" id="IPR000719">
    <property type="entry name" value="Prot_kinase_dom"/>
</dbReference>
<sequence>MHRSGKCSRSVSVLPDWVVVAPLDCIAEIHKIAVSSNIVLTLYFVQVESCAREAIASYIHSLRLNLAQAESDMHSSHGSSRRHSRYDEDELIVTRLDDRSESFNRPLHHHTSRAESYGGSQRSYTDSSSRPHPQLDWENPDSGYSASHDVYREETSMPSRRDYYNNTDSWSGRHSNHSNHHHSSSSSREWTKREDRGYNYSSEGNTWRNSRYDSNRSRNGADDWGRDNIRVEREKKYERDVELLPEETHHRARDDAHFIETDRDRRPLVWPDRSDQRQWRTSGHNYDPERQREREVDWNHDQKRSSQASDDRQWEPAASWKSRENDDTTSFRHDRSQLASFPPKVNKKSNKNKKGPVIIKREGIGRRDDTMNNWKKRDYRTAHREKEPVSASRRRLACSPESRSRSPSVSAYSRRSSARSRSRSPTPKHRKRNEESPRRETTAKNDNRRNRPSPAPQYETVKRGRQRRGSVSSRSSRSRSRSRSSSEGMELKPKPKHRLPTTTSLHDIEIQAKSMRLSVNQQSRQTNGDRSPKRDRSAERKQGKKHAQDADDADYQDERDVMPPPMAPVSSSKASTVSQGPGTVTLDTHKGAKRNAGFKPIGLAPSSASIKRFFPDEDEETDSDNVQSMQNQKSSNQPSQNVEERSRKANSIEVSKHTEESVETRDSRSKRNGSSTHLNGNTSDHAPFRDRDTTTKTRSEVMSTNGKRPVNEISTVPSPLQYGEGVTVKHQSTDTPKDQIYSILSQVGEGTFGKVYKAQNNISGVHVALKRIRMETERDGFPVTAMREIKLLQSLRHVNVIELMEMMVHNGSVYMVFEYMDHDLTGVLSQTQFTFSDAHLKSLCQQMLQGLSYLHRKGVIHRDIKGSNILLNNRGELKLADFGLARFYQKRRRADYTNRVITLWYRPPELLLGTTVYGPEVDMWSAGCIMLELYCKKPVFQGNDEIHQLDVIYKILGTPTPSEWPGLSDMPWYELVKPRDVLRNRFRDLFQRWLSPAGLDLAEQLLTYDPARRATADQALEAPYFTQEQPAPSLPSGLSTIEGEWHEFESKRERAKKRRRLENAPSGSTGQSAQ</sequence>
<comment type="catalytic activity">
    <reaction evidence="9">
        <text>[DNA-directed RNA polymerase] + ATP = phospho-[DNA-directed RNA polymerase] + ADP + H(+)</text>
        <dbReference type="Rhea" id="RHEA:10216"/>
        <dbReference type="Rhea" id="RHEA-COMP:11321"/>
        <dbReference type="Rhea" id="RHEA-COMP:11322"/>
        <dbReference type="ChEBI" id="CHEBI:15378"/>
        <dbReference type="ChEBI" id="CHEBI:30616"/>
        <dbReference type="ChEBI" id="CHEBI:43176"/>
        <dbReference type="ChEBI" id="CHEBI:68546"/>
        <dbReference type="ChEBI" id="CHEBI:456216"/>
        <dbReference type="EC" id="2.7.11.23"/>
    </reaction>
</comment>
<dbReference type="FunFam" id="1.10.510.10:FF:000415">
    <property type="entry name" value="CMGC/CDK/CRK7 protein kinase, variant"/>
    <property type="match status" value="1"/>
</dbReference>
<evidence type="ECO:0000259" key="12">
    <source>
        <dbReference type="PROSITE" id="PS50011"/>
    </source>
</evidence>
<dbReference type="Pfam" id="PF00069">
    <property type="entry name" value="Pkinase"/>
    <property type="match status" value="1"/>
</dbReference>
<feature type="compositionally biased region" description="Basic and acidic residues" evidence="11">
    <location>
        <begin position="432"/>
        <end position="449"/>
    </location>
</feature>
<feature type="compositionally biased region" description="Basic and acidic residues" evidence="11">
    <location>
        <begin position="654"/>
        <end position="669"/>
    </location>
</feature>
<feature type="compositionally biased region" description="Polar residues" evidence="11">
    <location>
        <begin position="576"/>
        <end position="586"/>
    </location>
</feature>
<keyword evidence="2" id="KW-0723">Serine/threonine-protein kinase</keyword>
<feature type="compositionally biased region" description="Polar residues" evidence="11">
    <location>
        <begin position="1065"/>
        <end position="1074"/>
    </location>
</feature>
<evidence type="ECO:0000256" key="8">
    <source>
        <dbReference type="ARBA" id="ARBA00048367"/>
    </source>
</evidence>
<keyword evidence="4 10" id="KW-0547">Nucleotide-binding</keyword>
<dbReference type="InterPro" id="IPR050108">
    <property type="entry name" value="CDK"/>
</dbReference>
<feature type="region of interest" description="Disordered" evidence="11">
    <location>
        <begin position="1049"/>
        <end position="1074"/>
    </location>
</feature>
<dbReference type="FunFam" id="3.30.200.20:FF:000124">
    <property type="entry name" value="Cyclin-dependent kinase 4"/>
    <property type="match status" value="1"/>
</dbReference>
<keyword evidence="14" id="KW-1185">Reference proteome</keyword>
<feature type="region of interest" description="Disordered" evidence="11">
    <location>
        <begin position="102"/>
        <end position="224"/>
    </location>
</feature>
<feature type="compositionally biased region" description="Polar residues" evidence="11">
    <location>
        <begin position="672"/>
        <end position="684"/>
    </location>
</feature>
<evidence type="ECO:0000256" key="7">
    <source>
        <dbReference type="ARBA" id="ARBA00047811"/>
    </source>
</evidence>
<dbReference type="FunCoup" id="A0A286UNI8">
    <property type="interactions" value="135"/>
</dbReference>
<dbReference type="Gene3D" id="3.30.200.20">
    <property type="entry name" value="Phosphorylase Kinase, domain 1"/>
    <property type="match status" value="1"/>
</dbReference>
<comment type="caution">
    <text evidence="13">The sequence shown here is derived from an EMBL/GenBank/DDBJ whole genome shotgun (WGS) entry which is preliminary data.</text>
</comment>
<evidence type="ECO:0000256" key="10">
    <source>
        <dbReference type="PROSITE-ProRule" id="PRU10141"/>
    </source>
</evidence>
<dbReference type="GO" id="GO:0004693">
    <property type="term" value="F:cyclin-dependent protein serine/threonine kinase activity"/>
    <property type="evidence" value="ECO:0007669"/>
    <property type="project" value="UniProtKB-EC"/>
</dbReference>
<feature type="compositionally biased region" description="Polar residues" evidence="11">
    <location>
        <begin position="118"/>
        <end position="131"/>
    </location>
</feature>
<feature type="compositionally biased region" description="Low complexity" evidence="11">
    <location>
        <begin position="625"/>
        <end position="641"/>
    </location>
</feature>
<proteinExistence type="inferred from homology"/>
<evidence type="ECO:0000256" key="3">
    <source>
        <dbReference type="ARBA" id="ARBA00022679"/>
    </source>
</evidence>
<feature type="compositionally biased region" description="Basic and acidic residues" evidence="11">
    <location>
        <begin position="359"/>
        <end position="388"/>
    </location>
</feature>
<dbReference type="InParanoid" id="A0A286UNI8"/>
<comment type="similarity">
    <text evidence="1">Belongs to the protein kinase superfamily. CMGC Ser/Thr protein kinase family. CDC2/CDKX subfamily.</text>
</comment>
<dbReference type="GO" id="GO:0030332">
    <property type="term" value="F:cyclin binding"/>
    <property type="evidence" value="ECO:0007669"/>
    <property type="project" value="TreeGrafter"/>
</dbReference>
<reference evidence="13 14" key="1">
    <citation type="journal article" date="2017" name="Mol. Ecol.">
        <title>Comparative and population genomic landscape of Phellinus noxius: A hypervariable fungus causing root rot in trees.</title>
        <authorList>
            <person name="Chung C.L."/>
            <person name="Lee T.J."/>
            <person name="Akiba M."/>
            <person name="Lee H.H."/>
            <person name="Kuo T.H."/>
            <person name="Liu D."/>
            <person name="Ke H.M."/>
            <person name="Yokoi T."/>
            <person name="Roa M.B."/>
            <person name="Lu M.J."/>
            <person name="Chang Y.Y."/>
            <person name="Ann P.J."/>
            <person name="Tsai J.N."/>
            <person name="Chen C.Y."/>
            <person name="Tzean S.S."/>
            <person name="Ota Y."/>
            <person name="Hattori T."/>
            <person name="Sahashi N."/>
            <person name="Liou R.F."/>
            <person name="Kikuchi T."/>
            <person name="Tsai I.J."/>
        </authorList>
    </citation>
    <scope>NUCLEOTIDE SEQUENCE [LARGE SCALE GENOMIC DNA]</scope>
    <source>
        <strain evidence="13 14">FFPRI411160</strain>
    </source>
</reference>
<feature type="compositionally biased region" description="Low complexity" evidence="11">
    <location>
        <begin position="399"/>
        <end position="415"/>
    </location>
</feature>
<feature type="compositionally biased region" description="Basic and acidic residues" evidence="11">
    <location>
        <begin position="530"/>
        <end position="549"/>
    </location>
</feature>
<dbReference type="InterPro" id="IPR011009">
    <property type="entry name" value="Kinase-like_dom_sf"/>
</dbReference>
<dbReference type="EMBL" id="NBII01000003">
    <property type="protein sequence ID" value="PAV21177.1"/>
    <property type="molecule type" value="Genomic_DNA"/>
</dbReference>
<feature type="compositionally biased region" description="Basic and acidic residues" evidence="11">
    <location>
        <begin position="286"/>
        <end position="314"/>
    </location>
</feature>
<feature type="compositionally biased region" description="Basic and acidic residues" evidence="11">
    <location>
        <begin position="321"/>
        <end position="336"/>
    </location>
</feature>
<dbReference type="Gene3D" id="1.10.510.10">
    <property type="entry name" value="Transferase(Phosphotransferase) domain 1"/>
    <property type="match status" value="1"/>
</dbReference>
<dbReference type="SMART" id="SM00220">
    <property type="entry name" value="S_TKc"/>
    <property type="match status" value="1"/>
</dbReference>
<evidence type="ECO:0000256" key="11">
    <source>
        <dbReference type="SAM" id="MobiDB-lite"/>
    </source>
</evidence>
<dbReference type="InterPro" id="IPR017441">
    <property type="entry name" value="Protein_kinase_ATP_BS"/>
</dbReference>